<dbReference type="RefSeq" id="WP_130856066.1">
    <property type="nucleotide sequence ID" value="NZ_JBHLWO010000001.1"/>
</dbReference>
<gene>
    <name evidence="1" type="ORF">ACFFI0_06545</name>
</gene>
<name>A0ABV6HGF9_9SPHI</name>
<dbReference type="EMBL" id="JBHLWO010000001">
    <property type="protein sequence ID" value="MFC0317959.1"/>
    <property type="molecule type" value="Genomic_DNA"/>
</dbReference>
<evidence type="ECO:0000313" key="1">
    <source>
        <dbReference type="EMBL" id="MFC0317959.1"/>
    </source>
</evidence>
<accession>A0ABV6HGF9</accession>
<sequence>MNTITDKKENKIMIRFFIKRKAISPDKIIGSENSSGHIHQCRRFLFIAFALGCSFRVSAQTNRFPSDGNTGIGTVSPEAKLHIVEGNNTFRFNRGALNVTPNMSIGTSGGKSLAVLSGLNGTASVFDNTGTFMIAGDTRANIDGGGSSGGTPYLTVTGGGYVGIGTVNPQELLTVNGIIKSREVKVESGVWPDYVFAAGYKMPGLAEVEKYIREHGHLPGIPGKEEVAREGVGLAEMNRKLLEKVEEITLLLIENEKIRESQAREMKEQAARIDRLEDLLTTGKRR</sequence>
<organism evidence="1 2">
    <name type="scientific">Olivibacter oleidegradans</name>
    <dbReference type="NCBI Taxonomy" id="760123"/>
    <lineage>
        <taxon>Bacteria</taxon>
        <taxon>Pseudomonadati</taxon>
        <taxon>Bacteroidota</taxon>
        <taxon>Sphingobacteriia</taxon>
        <taxon>Sphingobacteriales</taxon>
        <taxon>Sphingobacteriaceae</taxon>
        <taxon>Olivibacter</taxon>
    </lineage>
</organism>
<evidence type="ECO:0008006" key="3">
    <source>
        <dbReference type="Google" id="ProtNLM"/>
    </source>
</evidence>
<comment type="caution">
    <text evidence="1">The sequence shown here is derived from an EMBL/GenBank/DDBJ whole genome shotgun (WGS) entry which is preliminary data.</text>
</comment>
<dbReference type="Proteomes" id="UP001589774">
    <property type="component" value="Unassembled WGS sequence"/>
</dbReference>
<proteinExistence type="predicted"/>
<protein>
    <recommendedName>
        <fullName evidence="3">Endosialidase-like protein</fullName>
    </recommendedName>
</protein>
<reference evidence="1 2" key="1">
    <citation type="submission" date="2024-09" db="EMBL/GenBank/DDBJ databases">
        <authorList>
            <person name="Sun Q."/>
            <person name="Mori K."/>
        </authorList>
    </citation>
    <scope>NUCLEOTIDE SEQUENCE [LARGE SCALE GENOMIC DNA]</scope>
    <source>
        <strain evidence="1 2">CCM 7765</strain>
    </source>
</reference>
<evidence type="ECO:0000313" key="2">
    <source>
        <dbReference type="Proteomes" id="UP001589774"/>
    </source>
</evidence>
<keyword evidence="2" id="KW-1185">Reference proteome</keyword>